<accession>A0A7W7QEM1</accession>
<dbReference type="RefSeq" id="WP_184816196.1">
    <property type="nucleotide sequence ID" value="NZ_JACHJQ010000012.1"/>
</dbReference>
<reference evidence="2 3" key="1">
    <citation type="submission" date="2020-08" db="EMBL/GenBank/DDBJ databases">
        <title>Genomic Encyclopedia of Type Strains, Phase III (KMG-III): the genomes of soil and plant-associated and newly described type strains.</title>
        <authorList>
            <person name="Whitman W."/>
        </authorList>
    </citation>
    <scope>NUCLEOTIDE SEQUENCE [LARGE SCALE GENOMIC DNA]</scope>
    <source>
        <strain evidence="2 3">CECT 8960</strain>
    </source>
</reference>
<dbReference type="Gene3D" id="3.90.25.10">
    <property type="entry name" value="UDP-galactose 4-epimerase, domain 1"/>
    <property type="match status" value="1"/>
</dbReference>
<gene>
    <name evidence="2" type="ORF">FHR82_008458</name>
</gene>
<dbReference type="Gene3D" id="3.40.50.720">
    <property type="entry name" value="NAD(P)-binding Rossmann-like Domain"/>
    <property type="match status" value="1"/>
</dbReference>
<dbReference type="InterPro" id="IPR051604">
    <property type="entry name" value="Ergot_Alk_Oxidoreductase"/>
</dbReference>
<dbReference type="EMBL" id="JACHJQ010000012">
    <property type="protein sequence ID" value="MBB4912187.1"/>
    <property type="molecule type" value="Genomic_DNA"/>
</dbReference>
<keyword evidence="3" id="KW-1185">Reference proteome</keyword>
<organism evidence="2 3">
    <name type="scientific">Actinophytocola algeriensis</name>
    <dbReference type="NCBI Taxonomy" id="1768010"/>
    <lineage>
        <taxon>Bacteria</taxon>
        <taxon>Bacillati</taxon>
        <taxon>Actinomycetota</taxon>
        <taxon>Actinomycetes</taxon>
        <taxon>Pseudonocardiales</taxon>
        <taxon>Pseudonocardiaceae</taxon>
    </lineage>
</organism>
<dbReference type="Proteomes" id="UP000520767">
    <property type="component" value="Unassembled WGS sequence"/>
</dbReference>
<proteinExistence type="predicted"/>
<evidence type="ECO:0000313" key="2">
    <source>
        <dbReference type="EMBL" id="MBB4912187.1"/>
    </source>
</evidence>
<dbReference type="AlphaFoldDB" id="A0A7W7QEM1"/>
<dbReference type="Pfam" id="PF13460">
    <property type="entry name" value="NAD_binding_10"/>
    <property type="match status" value="1"/>
</dbReference>
<protein>
    <submittedName>
        <fullName evidence="2">Uncharacterized protein YbjT (DUF2867 family)</fullName>
    </submittedName>
</protein>
<dbReference type="SUPFAM" id="SSF51735">
    <property type="entry name" value="NAD(P)-binding Rossmann-fold domains"/>
    <property type="match status" value="1"/>
</dbReference>
<evidence type="ECO:0000313" key="3">
    <source>
        <dbReference type="Proteomes" id="UP000520767"/>
    </source>
</evidence>
<dbReference type="InterPro" id="IPR016040">
    <property type="entry name" value="NAD(P)-bd_dom"/>
</dbReference>
<name>A0A7W7QEM1_9PSEU</name>
<comment type="caution">
    <text evidence="2">The sequence shown here is derived from an EMBL/GenBank/DDBJ whole genome shotgun (WGS) entry which is preliminary data.</text>
</comment>
<dbReference type="InterPro" id="IPR036291">
    <property type="entry name" value="NAD(P)-bd_dom_sf"/>
</dbReference>
<feature type="domain" description="NAD(P)-binding" evidence="1">
    <location>
        <begin position="6"/>
        <end position="172"/>
    </location>
</feature>
<evidence type="ECO:0000259" key="1">
    <source>
        <dbReference type="Pfam" id="PF13460"/>
    </source>
</evidence>
<dbReference type="PANTHER" id="PTHR43162">
    <property type="match status" value="1"/>
</dbReference>
<dbReference type="PANTHER" id="PTHR43162:SF1">
    <property type="entry name" value="PRESTALK A DIFFERENTIATION PROTEIN A"/>
    <property type="match status" value="1"/>
</dbReference>
<sequence>MILVVGATGNIGRELVSRLVARGQDVRAVSRDPGGARAVLPSDVDVRDIAALPSAMDGVRALFLLQGLVDPAPVLAGAARRGVERVVYVSSMVAASYPGSGIGRQIVAGEQAVRGSGLDWTLVRPWEFQSNTLAWAGSVRAGGAVRVPSLGKPSPAVAPADIAAVSVRALVDDGHAGKVYPLTGPAELTVEEKVRVLADVLGRPVSLVVAGPVPAHEDPVVRAALVPGVCDMDTPGVLPTVAEVTGRPAHAYARWVSANATAFSPG</sequence>